<reference evidence="1 2" key="1">
    <citation type="submission" date="2018-01" db="EMBL/GenBank/DDBJ databases">
        <title>Draft Genome Sequence of Pseudomonas gingeri NCPPB 3146 (LMG 5327), a White Line Reaction Producer.</title>
        <authorList>
            <person name="Rokni-Zadeh H."/>
            <person name="Bahrami T."/>
            <person name="Zarvandi S."/>
            <person name="Changi-Ashtiani M."/>
            <person name="De Mot R."/>
        </authorList>
    </citation>
    <scope>NUCLEOTIDE SEQUENCE [LARGE SCALE GENOMIC DNA]</scope>
    <source>
        <strain evidence="2">NCPPB 3146 \ LMG 5327</strain>
    </source>
</reference>
<organism evidence="1 2">
    <name type="scientific">Pseudomonas gingeri NCPPB 3146 = LMG 5327</name>
    <dbReference type="NCBI Taxonomy" id="707248"/>
    <lineage>
        <taxon>Bacteria</taxon>
        <taxon>Pseudomonadati</taxon>
        <taxon>Pseudomonadota</taxon>
        <taxon>Gammaproteobacteria</taxon>
        <taxon>Pseudomonadales</taxon>
        <taxon>Pseudomonadaceae</taxon>
        <taxon>Pseudomonas</taxon>
    </lineage>
</organism>
<gene>
    <name evidence="1" type="ORF">CCU68_31810</name>
</gene>
<sequence>MSQSRAAYIEVKPSACASAEVAMALVGIETDTGDAVRAGHARRFLIEGHDVMTFQGRTLDGSTA</sequence>
<evidence type="ECO:0000313" key="1">
    <source>
        <dbReference type="EMBL" id="PNQ88448.1"/>
    </source>
</evidence>
<keyword evidence="2" id="KW-1185">Reference proteome</keyword>
<evidence type="ECO:0000313" key="2">
    <source>
        <dbReference type="Proteomes" id="UP000236232"/>
    </source>
</evidence>
<accession>A0ABX4XTI1</accession>
<dbReference type="EMBL" id="POWE01000178">
    <property type="protein sequence ID" value="PNQ88448.1"/>
    <property type="molecule type" value="Genomic_DNA"/>
</dbReference>
<comment type="caution">
    <text evidence="1">The sequence shown here is derived from an EMBL/GenBank/DDBJ whole genome shotgun (WGS) entry which is preliminary data.</text>
</comment>
<dbReference type="Proteomes" id="UP000236232">
    <property type="component" value="Unassembled WGS sequence"/>
</dbReference>
<proteinExistence type="predicted"/>
<name>A0ABX4XTI1_9PSED</name>
<protein>
    <submittedName>
        <fullName evidence="1">Uncharacterized protein</fullName>
    </submittedName>
</protein>